<dbReference type="FunCoup" id="H1Z3Z9">
    <property type="interactions" value="156"/>
</dbReference>
<dbReference type="NCBIfam" id="NF003098">
    <property type="entry name" value="PRK04019.1-5"/>
    <property type="match status" value="1"/>
</dbReference>
<dbReference type="HOGENOM" id="CLU_053173_0_0_2"/>
<dbReference type="InterPro" id="IPR040637">
    <property type="entry name" value="Ribosomal_uL10-like_insert"/>
</dbReference>
<dbReference type="InParanoid" id="H1Z3Z9"/>
<proteinExistence type="inferred from homology"/>
<keyword evidence="5 6" id="KW-0687">Ribonucleoprotein</keyword>
<dbReference type="RefSeq" id="WP_004079067.1">
    <property type="nucleotide sequence ID" value="NZ_CM001436.1"/>
</dbReference>
<feature type="domain" description="Large ribosomal subunit protein uL10-like insertion" evidence="7">
    <location>
        <begin position="110"/>
        <end position="180"/>
    </location>
</feature>
<evidence type="ECO:0000313" key="9">
    <source>
        <dbReference type="Proteomes" id="UP000005741"/>
    </source>
</evidence>
<comment type="similarity">
    <text evidence="1 6">Belongs to the universal ribosomal protein uL10 family.</text>
</comment>
<evidence type="ECO:0000256" key="1">
    <source>
        <dbReference type="ARBA" id="ARBA00008889"/>
    </source>
</evidence>
<comment type="function">
    <text evidence="6">Forms part of the ribosomal stalk, playing a central role in the interaction of the ribosome with GTP-bound translation factors.</text>
</comment>
<dbReference type="Gene3D" id="3.30.70.1730">
    <property type="match status" value="1"/>
</dbReference>
<dbReference type="OrthoDB" id="30930at2157"/>
<dbReference type="PANTHER" id="PTHR45699">
    <property type="entry name" value="60S ACIDIC RIBOSOMAL PROTEIN P0"/>
    <property type="match status" value="1"/>
</dbReference>
<organism evidence="8 9">
    <name type="scientific">Methanoplanus limicola DSM 2279</name>
    <dbReference type="NCBI Taxonomy" id="937775"/>
    <lineage>
        <taxon>Archaea</taxon>
        <taxon>Methanobacteriati</taxon>
        <taxon>Methanobacteriota</taxon>
        <taxon>Stenosarchaea group</taxon>
        <taxon>Methanomicrobia</taxon>
        <taxon>Methanomicrobiales</taxon>
        <taxon>Methanomicrobiaceae</taxon>
        <taxon>Methanoplanus</taxon>
    </lineage>
</organism>
<evidence type="ECO:0000256" key="3">
    <source>
        <dbReference type="ARBA" id="ARBA00022884"/>
    </source>
</evidence>
<accession>H1Z3Z9</accession>
<dbReference type="GO" id="GO:0000027">
    <property type="term" value="P:ribosomal large subunit assembly"/>
    <property type="evidence" value="ECO:0007669"/>
    <property type="project" value="TreeGrafter"/>
</dbReference>
<dbReference type="InterPro" id="IPR050323">
    <property type="entry name" value="Ribosomal_protein_uL10"/>
</dbReference>
<reference evidence="8 9" key="1">
    <citation type="submission" date="2011-10" db="EMBL/GenBank/DDBJ databases">
        <title>The Improved High-Quality Draft genome of Methanoplanus limicola DSM 2279.</title>
        <authorList>
            <consortium name="US DOE Joint Genome Institute (JGI-PGF)"/>
            <person name="Lucas S."/>
            <person name="Copeland A."/>
            <person name="Lapidus A."/>
            <person name="Glavina del Rio T."/>
            <person name="Dalin E."/>
            <person name="Tice H."/>
            <person name="Bruce D."/>
            <person name="Goodwin L."/>
            <person name="Pitluck S."/>
            <person name="Peters L."/>
            <person name="Mikhailova N."/>
            <person name="Lu M."/>
            <person name="Kyrpides N."/>
            <person name="Mavromatis K."/>
            <person name="Ivanova N."/>
            <person name="Markowitz V."/>
            <person name="Cheng J.-F."/>
            <person name="Hugenholtz P."/>
            <person name="Woyke T."/>
            <person name="Wu D."/>
            <person name="Wirth R."/>
            <person name="Brambilla E.-M."/>
            <person name="Klenk H.-P."/>
            <person name="Eisen J.A."/>
        </authorList>
    </citation>
    <scope>NUCLEOTIDE SEQUENCE [LARGE SCALE GENOMIC DNA]</scope>
    <source>
        <strain evidence="8 9">DSM 2279</strain>
    </source>
</reference>
<evidence type="ECO:0000256" key="6">
    <source>
        <dbReference type="HAMAP-Rule" id="MF_00280"/>
    </source>
</evidence>
<dbReference type="HAMAP" id="MF_00280">
    <property type="entry name" value="Ribosomal_uL10_arch"/>
    <property type="match status" value="1"/>
</dbReference>
<keyword evidence="9" id="KW-1185">Reference proteome</keyword>
<dbReference type="PATRIC" id="fig|937775.9.peg.2905"/>
<dbReference type="InterPro" id="IPR043164">
    <property type="entry name" value="Ribosomal_uL10-like_insert_sf"/>
</dbReference>
<dbReference type="GO" id="GO:0002181">
    <property type="term" value="P:cytoplasmic translation"/>
    <property type="evidence" value="ECO:0007669"/>
    <property type="project" value="TreeGrafter"/>
</dbReference>
<evidence type="ECO:0000256" key="2">
    <source>
        <dbReference type="ARBA" id="ARBA00022730"/>
    </source>
</evidence>
<comment type="subunit">
    <text evidence="6">Part of the 50S ribosomal subunit. Forms part of the ribosomal stalk which helps the ribosome interact with GTP-bound translation factors. Forms a heptameric L10(L12)2(L12)2(L12)2 complex, where L10 forms an elongated spine to which the L12 dimers bind in a sequential fashion.</text>
</comment>
<dbReference type="AlphaFoldDB" id="H1Z3Z9"/>
<dbReference type="InterPro" id="IPR001790">
    <property type="entry name" value="Ribosomal_uL10"/>
</dbReference>
<name>H1Z3Z9_9EURY</name>
<dbReference type="Proteomes" id="UP000005741">
    <property type="component" value="Chromosome"/>
</dbReference>
<dbReference type="Pfam" id="PF17777">
    <property type="entry name" value="RL10P_insert"/>
    <property type="match status" value="1"/>
</dbReference>
<gene>
    <name evidence="6" type="primary">rpl10</name>
    <name evidence="6" type="synonym">rplP0</name>
    <name evidence="8" type="ORF">Metlim_2579</name>
</gene>
<dbReference type="GO" id="GO:0022625">
    <property type="term" value="C:cytosolic large ribosomal subunit"/>
    <property type="evidence" value="ECO:0007669"/>
    <property type="project" value="TreeGrafter"/>
</dbReference>
<dbReference type="Gene3D" id="3.90.105.20">
    <property type="match status" value="1"/>
</dbReference>
<evidence type="ECO:0000256" key="4">
    <source>
        <dbReference type="ARBA" id="ARBA00022980"/>
    </source>
</evidence>
<keyword evidence="3 6" id="KW-0694">RNA-binding</keyword>
<dbReference type="GO" id="GO:0070180">
    <property type="term" value="F:large ribosomal subunit rRNA binding"/>
    <property type="evidence" value="ECO:0007669"/>
    <property type="project" value="UniProtKB-UniRule"/>
</dbReference>
<dbReference type="EMBL" id="CM001436">
    <property type="protein sequence ID" value="EHQ36621.1"/>
    <property type="molecule type" value="Genomic_DNA"/>
</dbReference>
<keyword evidence="4 6" id="KW-0689">Ribosomal protein</keyword>
<dbReference type="CDD" id="cd05795">
    <property type="entry name" value="Ribosomal_P0_L10e"/>
    <property type="match status" value="1"/>
</dbReference>
<protein>
    <recommendedName>
        <fullName evidence="6">Large ribosomal subunit protein uL10</fullName>
    </recommendedName>
    <alternativeName>
        <fullName evidence="6">Acidic ribosomal protein P0 homolog</fullName>
    </alternativeName>
</protein>
<dbReference type="STRING" id="937775.Metlim_2579"/>
<evidence type="ECO:0000256" key="5">
    <source>
        <dbReference type="ARBA" id="ARBA00023274"/>
    </source>
</evidence>
<dbReference type="GO" id="GO:0003735">
    <property type="term" value="F:structural constituent of ribosome"/>
    <property type="evidence" value="ECO:0007669"/>
    <property type="project" value="TreeGrafter"/>
</dbReference>
<dbReference type="Pfam" id="PF00466">
    <property type="entry name" value="Ribosomal_L10"/>
    <property type="match status" value="1"/>
</dbReference>
<dbReference type="InterPro" id="IPR043141">
    <property type="entry name" value="Ribosomal_uL10-like_sf"/>
</dbReference>
<evidence type="ECO:0000313" key="8">
    <source>
        <dbReference type="EMBL" id="EHQ36621.1"/>
    </source>
</evidence>
<keyword evidence="2 6" id="KW-0699">rRNA-binding</keyword>
<dbReference type="SUPFAM" id="SSF160369">
    <property type="entry name" value="Ribosomal protein L10-like"/>
    <property type="match status" value="1"/>
</dbReference>
<sequence length="284" mass="31178">MALYTAHLPQWKRDEVEEIKRHAEEYKLVGLVDFQGIPASQMQQMRRNLRGSAVLKMTRNTLIEHAFAEMGGEIEGINNHIEGHSALIFTNENPFRLYKKLQETMTKMAAKPGEVSPEDITVPKGPTSFPPGPIVGQLQQAGIPAAITGGKVVIRETKTVVKEGEVINAKMADVLSKLDIKPIDVGLSLQIAFYEGTFFEPKTLAIDETEYFNNLVLAAQQAFNLSVNAVIPTATTAGAIIGKAVREARNLGVEAAIYEKDIVELIIGRTQRESLAVKAIVEEN</sequence>
<evidence type="ECO:0000259" key="7">
    <source>
        <dbReference type="Pfam" id="PF17777"/>
    </source>
</evidence>
<dbReference type="Gene3D" id="6.10.140.760">
    <property type="match status" value="1"/>
</dbReference>
<dbReference type="PANTHER" id="PTHR45699:SF3">
    <property type="entry name" value="LARGE RIBOSOMAL SUBUNIT PROTEIN UL10"/>
    <property type="match status" value="1"/>
</dbReference>
<dbReference type="InterPro" id="IPR022909">
    <property type="entry name" value="Ribosomal_uL10_arc"/>
</dbReference>